<protein>
    <submittedName>
        <fullName evidence="1">Uncharacterized protein</fullName>
    </submittedName>
</protein>
<evidence type="ECO:0000313" key="2">
    <source>
        <dbReference type="Proteomes" id="UP000325313"/>
    </source>
</evidence>
<proteinExistence type="predicted"/>
<name>A0A5B0S2H0_PUCGR</name>
<dbReference type="EMBL" id="VDEP01000106">
    <property type="protein sequence ID" value="KAA1130864.1"/>
    <property type="molecule type" value="Genomic_DNA"/>
</dbReference>
<accession>A0A5B0S2H0</accession>
<dbReference type="Proteomes" id="UP000325313">
    <property type="component" value="Unassembled WGS sequence"/>
</dbReference>
<comment type="caution">
    <text evidence="1">The sequence shown here is derived from an EMBL/GenBank/DDBJ whole genome shotgun (WGS) entry which is preliminary data.</text>
</comment>
<organism evidence="1 2">
    <name type="scientific">Puccinia graminis f. sp. tritici</name>
    <dbReference type="NCBI Taxonomy" id="56615"/>
    <lineage>
        <taxon>Eukaryota</taxon>
        <taxon>Fungi</taxon>
        <taxon>Dikarya</taxon>
        <taxon>Basidiomycota</taxon>
        <taxon>Pucciniomycotina</taxon>
        <taxon>Pucciniomycetes</taxon>
        <taxon>Pucciniales</taxon>
        <taxon>Pucciniaceae</taxon>
        <taxon>Puccinia</taxon>
    </lineage>
</organism>
<sequence length="106" mass="11119">MEFPNADPHLAPPVAGLNRLWGTKLGLVPRLSPPGGDGLRAQRLGPPPVEAGCFIKPDSGAQKVELTAGTDCSGFSGLERKALKTRSLGKISDSIKKRSCSPIVDD</sequence>
<dbReference type="AlphaFoldDB" id="A0A5B0S2H0"/>
<evidence type="ECO:0000313" key="1">
    <source>
        <dbReference type="EMBL" id="KAA1130864.1"/>
    </source>
</evidence>
<gene>
    <name evidence="1" type="ORF">PGTUg99_027088</name>
</gene>
<reference evidence="1 2" key="1">
    <citation type="submission" date="2019-05" db="EMBL/GenBank/DDBJ databases">
        <title>Emergence of the Ug99 lineage of the wheat stem rust pathogen through somatic hybridization.</title>
        <authorList>
            <person name="Li F."/>
            <person name="Upadhyaya N.M."/>
            <person name="Sperschneider J."/>
            <person name="Matny O."/>
            <person name="Nguyen-Phuc H."/>
            <person name="Mago R."/>
            <person name="Raley C."/>
            <person name="Miller M.E."/>
            <person name="Silverstein K.A.T."/>
            <person name="Henningsen E."/>
            <person name="Hirsch C.D."/>
            <person name="Visser B."/>
            <person name="Pretorius Z.A."/>
            <person name="Steffenson B.J."/>
            <person name="Schwessinger B."/>
            <person name="Dodds P.N."/>
            <person name="Figueroa M."/>
        </authorList>
    </citation>
    <scope>NUCLEOTIDE SEQUENCE [LARGE SCALE GENOMIC DNA]</scope>
    <source>
        <strain evidence="1 2">Ug99</strain>
    </source>
</reference>